<sequence length="76" mass="8734">MVFTHQELPSALFTQYDCKTTEKVTVLAVCRFFYKPLKSDRYMDIRHAPQVPQTLTAPRFLTLQIIPSSNVVGMTI</sequence>
<organism evidence="1 2">
    <name type="scientific">Brasilonema sennae CENA114</name>
    <dbReference type="NCBI Taxonomy" id="415709"/>
    <lineage>
        <taxon>Bacteria</taxon>
        <taxon>Bacillati</taxon>
        <taxon>Cyanobacteriota</taxon>
        <taxon>Cyanophyceae</taxon>
        <taxon>Nostocales</taxon>
        <taxon>Scytonemataceae</taxon>
        <taxon>Brasilonema</taxon>
        <taxon>Bromeliae group (in: Brasilonema)</taxon>
    </lineage>
</organism>
<dbReference type="AlphaFoldDB" id="A0A856M8R9"/>
<dbReference type="RefSeq" id="WP_171975484.1">
    <property type="nucleotide sequence ID" value="NZ_CAWOXK010000001.1"/>
</dbReference>
<gene>
    <name evidence="1" type="ORF">DP114_03840</name>
</gene>
<evidence type="ECO:0000313" key="1">
    <source>
        <dbReference type="EMBL" id="QDL07158.1"/>
    </source>
</evidence>
<evidence type="ECO:0000313" key="2">
    <source>
        <dbReference type="Proteomes" id="UP000503129"/>
    </source>
</evidence>
<keyword evidence="2" id="KW-1185">Reference proteome</keyword>
<reference evidence="1 2" key="1">
    <citation type="submission" date="2018-06" db="EMBL/GenBank/DDBJ databases">
        <title>Comparative genomics of Brasilonema spp. strains.</title>
        <authorList>
            <person name="Alvarenga D.O."/>
            <person name="Fiore M.F."/>
            <person name="Varani A.M."/>
        </authorList>
    </citation>
    <scope>NUCLEOTIDE SEQUENCE [LARGE SCALE GENOMIC DNA]</scope>
    <source>
        <strain evidence="1 2">CENA114</strain>
    </source>
</reference>
<accession>A0A856M8R9</accession>
<name>A0A856M8R9_9CYAN</name>
<dbReference type="KEGG" id="bsen:DP114_03840"/>
<dbReference type="Proteomes" id="UP000503129">
    <property type="component" value="Chromosome"/>
</dbReference>
<protein>
    <submittedName>
        <fullName evidence="1">Uncharacterized protein</fullName>
    </submittedName>
</protein>
<dbReference type="EMBL" id="CP030118">
    <property type="protein sequence ID" value="QDL07158.1"/>
    <property type="molecule type" value="Genomic_DNA"/>
</dbReference>
<proteinExistence type="predicted"/>